<keyword evidence="1" id="KW-1133">Transmembrane helix</keyword>
<organism evidence="2">
    <name type="scientific">Leptotrichia alba</name>
    <dbReference type="NCBI Taxonomy" id="3239304"/>
    <lineage>
        <taxon>Bacteria</taxon>
        <taxon>Fusobacteriati</taxon>
        <taxon>Fusobacteriota</taxon>
        <taxon>Fusobacteriia</taxon>
        <taxon>Fusobacteriales</taxon>
        <taxon>Leptotrichiaceae</taxon>
        <taxon>Leptotrichia</taxon>
    </lineage>
</organism>
<dbReference type="KEGG" id="lala:AB8B28_00735"/>
<evidence type="ECO:0000313" key="2">
    <source>
        <dbReference type="EMBL" id="XDU62441.1"/>
    </source>
</evidence>
<keyword evidence="1" id="KW-0812">Transmembrane</keyword>
<dbReference type="RefSeq" id="WP_369716224.1">
    <property type="nucleotide sequence ID" value="NZ_CP165647.1"/>
</dbReference>
<gene>
    <name evidence="2" type="ORF">AB8B28_00735</name>
</gene>
<proteinExistence type="predicted"/>
<evidence type="ECO:0008006" key="3">
    <source>
        <dbReference type="Google" id="ProtNLM"/>
    </source>
</evidence>
<keyword evidence="1" id="KW-0472">Membrane</keyword>
<evidence type="ECO:0000256" key="1">
    <source>
        <dbReference type="SAM" id="Phobius"/>
    </source>
</evidence>
<feature type="transmembrane region" description="Helical" evidence="1">
    <location>
        <begin position="14"/>
        <end position="32"/>
    </location>
</feature>
<feature type="transmembrane region" description="Helical" evidence="1">
    <location>
        <begin position="117"/>
        <end position="137"/>
    </location>
</feature>
<reference evidence="2" key="1">
    <citation type="submission" date="2024-07" db="EMBL/GenBank/DDBJ databases">
        <authorList>
            <person name="Li X.-J."/>
            <person name="Wang X."/>
        </authorList>
    </citation>
    <scope>NUCLEOTIDE SEQUENCE</scope>
    <source>
        <strain evidence="2">HSP-536</strain>
    </source>
</reference>
<dbReference type="EMBL" id="CP165647">
    <property type="protein sequence ID" value="XDU62441.1"/>
    <property type="molecule type" value="Genomic_DNA"/>
</dbReference>
<feature type="transmembrane region" description="Helical" evidence="1">
    <location>
        <begin position="39"/>
        <end position="59"/>
    </location>
</feature>
<feature type="transmembrane region" description="Helical" evidence="1">
    <location>
        <begin position="65"/>
        <end position="82"/>
    </location>
</feature>
<accession>A0AB39V450</accession>
<name>A0AB39V450_9FUSO</name>
<sequence>MAVPILIGLLSNNLKLGMTASLVAIMVVYFPLEGSFSEKILMLISCSFGFISVYTIGLIFSFNRIISVIVFGITVGIIHWTVSHFKLKPPKDFFFVMLCSTAISIPHQTIPKIAENIGYLTFGTLSTCLIVFLYCLIVRKKSSLNKTVDIPHVPLEIRKNVIESIIFGVFLSIA</sequence>
<dbReference type="AlphaFoldDB" id="A0AB39V450"/>
<protein>
    <recommendedName>
        <fullName evidence="3">FUSC family protein</fullName>
    </recommendedName>
</protein>